<organism evidence="1 2">
    <name type="scientific">endosymbiont of Riftia pachyptila</name>
    <name type="common">vent Ph05</name>
    <dbReference type="NCBI Taxonomy" id="1048808"/>
    <lineage>
        <taxon>Bacteria</taxon>
        <taxon>Pseudomonadati</taxon>
        <taxon>Pseudomonadota</taxon>
        <taxon>Gammaproteobacteria</taxon>
        <taxon>sulfur-oxidizing symbionts</taxon>
    </lineage>
</organism>
<dbReference type="EMBL" id="AFOC01000132">
    <property type="protein sequence ID" value="EGV49930.1"/>
    <property type="molecule type" value="Genomic_DNA"/>
</dbReference>
<dbReference type="InterPro" id="IPR014553">
    <property type="entry name" value="Aminopept"/>
</dbReference>
<name>G2DHH7_9GAMM</name>
<dbReference type="PATRIC" id="fig|1048808.3.peg.3129"/>
<dbReference type="GO" id="GO:0004177">
    <property type="term" value="F:aminopeptidase activity"/>
    <property type="evidence" value="ECO:0007669"/>
    <property type="project" value="UniProtKB-KW"/>
</dbReference>
<keyword evidence="1" id="KW-0031">Aminopeptidase</keyword>
<protein>
    <submittedName>
        <fullName evidence="1">Putative aminopeptidase</fullName>
    </submittedName>
</protein>
<dbReference type="PIRSF" id="PIRSF029285">
    <property type="entry name" value="Aminopept"/>
    <property type="match status" value="1"/>
</dbReference>
<evidence type="ECO:0000313" key="1">
    <source>
        <dbReference type="EMBL" id="EGV49930.1"/>
    </source>
</evidence>
<keyword evidence="1" id="KW-0645">Protease</keyword>
<comment type="caution">
    <text evidence="1">The sequence shown here is derived from an EMBL/GenBank/DDBJ whole genome shotgun (WGS) entry which is preliminary data.</text>
</comment>
<dbReference type="Proteomes" id="UP000004491">
    <property type="component" value="Unassembled WGS sequence"/>
</dbReference>
<gene>
    <name evidence="1" type="ORF">Rifp1Sym_fa00050</name>
</gene>
<evidence type="ECO:0000313" key="2">
    <source>
        <dbReference type="Proteomes" id="UP000004491"/>
    </source>
</evidence>
<dbReference type="AlphaFoldDB" id="G2DHH7"/>
<reference evidence="1" key="1">
    <citation type="journal article" date="2011" name="ISME J.">
        <title>The endosymbionts of the deep-sea tubeworms Riftia pachyptila and Tevnia jerichonana share an identical physiology as revealed by proteogenomic analyses.</title>
        <authorList>
            <person name="Gardebrecht A."/>
            <person name="Markert S."/>
            <person name="Felbeck H."/>
            <person name="Thuermer A."/>
            <person name="Albrecht D."/>
            <person name="Wollherr A."/>
            <person name="Kabisch J."/>
            <person name="Lehmann R."/>
            <person name="Daniel R."/>
            <person name="Liesegang H."/>
            <person name="Hecker M."/>
            <person name="Sievert S.M."/>
            <person name="Schweder T."/>
        </authorList>
    </citation>
    <scope>NUCLEOTIDE SEQUENCE [LARGE SCALE GENOMIC DNA]</scope>
</reference>
<dbReference type="Pfam" id="PF10023">
    <property type="entry name" value="Aminopep"/>
    <property type="match status" value="1"/>
</dbReference>
<keyword evidence="1" id="KW-0378">Hydrolase</keyword>
<proteinExistence type="predicted"/>
<accession>G2DHH7</accession>
<keyword evidence="2" id="KW-1185">Reference proteome</keyword>
<sequence>MMHSPQTRAEYTLSLICLLLFLPLLSGCEMLGYYAQSINGQLDLLQKRRPIESLLLDNAIDPELKQRLRRVVAIREFASQQLALPDNDSYLSYAELQREAVVWSLVATPEFSVKPISWCYPVVGCAAYRGYFDKRDAEAHGEQLAAQGYDQVVNPVPAYSTLGWFDDPITSSVIRWSEPRLAALIFHELAHQKLYVQGDSAFNEAFATQLARIGVQAWLEQEAPEKLEQWHRQRSRSSQFTQLLLQSRASLAVLYAEGLPASQMRQRKQALFDQLRRRYQALKAEWGGYSGFDHWFRRPLNNALLASLATYESLVPGLEALYRQQSGDLERFYAACEALAELPLEARHARLRP</sequence>